<gene>
    <name evidence="2" type="ORF">PVAND_005407</name>
</gene>
<keyword evidence="1" id="KW-0732">Signal</keyword>
<evidence type="ECO:0000313" key="3">
    <source>
        <dbReference type="Proteomes" id="UP001107558"/>
    </source>
</evidence>
<dbReference type="InterPro" id="IPR012674">
    <property type="entry name" value="Calycin"/>
</dbReference>
<dbReference type="EMBL" id="JADBJN010000002">
    <property type="protein sequence ID" value="KAG5675511.1"/>
    <property type="molecule type" value="Genomic_DNA"/>
</dbReference>
<dbReference type="InterPro" id="IPR022272">
    <property type="entry name" value="Lipocalin_CS"/>
</dbReference>
<dbReference type="OrthoDB" id="565904at2759"/>
<keyword evidence="3" id="KW-1185">Reference proteome</keyword>
<dbReference type="GO" id="GO:0005737">
    <property type="term" value="C:cytoplasm"/>
    <property type="evidence" value="ECO:0007669"/>
    <property type="project" value="TreeGrafter"/>
</dbReference>
<dbReference type="GO" id="GO:0006629">
    <property type="term" value="P:lipid metabolic process"/>
    <property type="evidence" value="ECO:0007669"/>
    <property type="project" value="TreeGrafter"/>
</dbReference>
<name>A0A9J6C0C5_POLVA</name>
<feature type="signal peptide" evidence="1">
    <location>
        <begin position="1"/>
        <end position="15"/>
    </location>
</feature>
<evidence type="ECO:0008006" key="4">
    <source>
        <dbReference type="Google" id="ProtNLM"/>
    </source>
</evidence>
<feature type="chain" id="PRO_5039951543" description="Apolipoprotein D" evidence="1">
    <location>
        <begin position="16"/>
        <end position="202"/>
    </location>
</feature>
<evidence type="ECO:0000313" key="2">
    <source>
        <dbReference type="EMBL" id="KAG5675511.1"/>
    </source>
</evidence>
<dbReference type="GO" id="GO:0000302">
    <property type="term" value="P:response to reactive oxygen species"/>
    <property type="evidence" value="ECO:0007669"/>
    <property type="project" value="TreeGrafter"/>
</dbReference>
<protein>
    <recommendedName>
        <fullName evidence="4">Apolipoprotein D</fullName>
    </recommendedName>
</protein>
<sequence>MKIILLVFLFPIVISIQNDSPSIKGCPKLKLMQNEISLNQITGKWFEISKYSSSFNTGNCIFINLTLSANQTALFSYSQRFINDSRKSSLISKLNATILKTNFWSCTFNSISVKLEGFIFILDTDYNNYAVVLGCGSIGKKSVQISTTYGHSVWILSRTSSLADSFIARINDTLKQNNLSLALRKTSQTNCDFITTTTDSIK</sequence>
<evidence type="ECO:0000256" key="1">
    <source>
        <dbReference type="SAM" id="SignalP"/>
    </source>
</evidence>
<dbReference type="PROSITE" id="PS00213">
    <property type="entry name" value="LIPOCALIN"/>
    <property type="match status" value="1"/>
</dbReference>
<dbReference type="Gene3D" id="2.40.128.20">
    <property type="match status" value="1"/>
</dbReference>
<dbReference type="PANTHER" id="PTHR10612">
    <property type="entry name" value="APOLIPOPROTEIN D"/>
    <property type="match status" value="1"/>
</dbReference>
<accession>A0A9J6C0C5</accession>
<comment type="caution">
    <text evidence="2">The sequence shown here is derived from an EMBL/GenBank/DDBJ whole genome shotgun (WGS) entry which is preliminary data.</text>
</comment>
<dbReference type="SUPFAM" id="SSF50814">
    <property type="entry name" value="Lipocalins"/>
    <property type="match status" value="1"/>
</dbReference>
<dbReference type="PANTHER" id="PTHR10612:SF11">
    <property type="entry name" value="KARL, ISOFORM A"/>
    <property type="match status" value="1"/>
</dbReference>
<reference evidence="2" key="1">
    <citation type="submission" date="2021-03" db="EMBL/GenBank/DDBJ databases">
        <title>Chromosome level genome of the anhydrobiotic midge Polypedilum vanderplanki.</title>
        <authorList>
            <person name="Yoshida Y."/>
            <person name="Kikawada T."/>
            <person name="Gusev O."/>
        </authorList>
    </citation>
    <scope>NUCLEOTIDE SEQUENCE</scope>
    <source>
        <strain evidence="2">NIAS01</strain>
        <tissue evidence="2">Whole body or cell culture</tissue>
    </source>
</reference>
<proteinExistence type="predicted"/>
<dbReference type="Proteomes" id="UP001107558">
    <property type="component" value="Chromosome 2"/>
</dbReference>
<organism evidence="2 3">
    <name type="scientific">Polypedilum vanderplanki</name>
    <name type="common">Sleeping chironomid midge</name>
    <dbReference type="NCBI Taxonomy" id="319348"/>
    <lineage>
        <taxon>Eukaryota</taxon>
        <taxon>Metazoa</taxon>
        <taxon>Ecdysozoa</taxon>
        <taxon>Arthropoda</taxon>
        <taxon>Hexapoda</taxon>
        <taxon>Insecta</taxon>
        <taxon>Pterygota</taxon>
        <taxon>Neoptera</taxon>
        <taxon>Endopterygota</taxon>
        <taxon>Diptera</taxon>
        <taxon>Nematocera</taxon>
        <taxon>Chironomoidea</taxon>
        <taxon>Chironomidae</taxon>
        <taxon>Chironominae</taxon>
        <taxon>Polypedilum</taxon>
        <taxon>Polypedilum</taxon>
    </lineage>
</organism>
<dbReference type="AlphaFoldDB" id="A0A9J6C0C5"/>